<dbReference type="PROSITE" id="PS51682">
    <property type="entry name" value="SAM_OMT_I"/>
    <property type="match status" value="1"/>
</dbReference>
<gene>
    <name evidence="5" type="ORF">M231_05326</name>
</gene>
<evidence type="ECO:0000256" key="4">
    <source>
        <dbReference type="ARBA" id="ARBA00023453"/>
    </source>
</evidence>
<dbReference type="InterPro" id="IPR002935">
    <property type="entry name" value="SAM_O-MeTrfase"/>
</dbReference>
<dbReference type="PANTHER" id="PTHR43167">
    <property type="entry name" value="PUTATIVE (AFU_ORTHOLOGUE AFUA_6G01830)-RELATED"/>
    <property type="match status" value="1"/>
</dbReference>
<dbReference type="InParanoid" id="A0A4Q1BIJ3"/>
<organism evidence="5 6">
    <name type="scientific">Tremella mesenterica</name>
    <name type="common">Jelly fungus</name>
    <dbReference type="NCBI Taxonomy" id="5217"/>
    <lineage>
        <taxon>Eukaryota</taxon>
        <taxon>Fungi</taxon>
        <taxon>Dikarya</taxon>
        <taxon>Basidiomycota</taxon>
        <taxon>Agaricomycotina</taxon>
        <taxon>Tremellomycetes</taxon>
        <taxon>Tremellales</taxon>
        <taxon>Tremellaceae</taxon>
        <taxon>Tremella</taxon>
    </lineage>
</organism>
<comment type="similarity">
    <text evidence="4">Belongs to the class I-like SAM-binding methyltransferase superfamily. Cation-dependent O-methyltransferase family.</text>
</comment>
<dbReference type="EMBL" id="SDIL01000069">
    <property type="protein sequence ID" value="RXK37426.1"/>
    <property type="molecule type" value="Genomic_DNA"/>
</dbReference>
<comment type="caution">
    <text evidence="5">The sequence shown here is derived from an EMBL/GenBank/DDBJ whole genome shotgun (WGS) entry which is preliminary data.</text>
</comment>
<proteinExistence type="inferred from homology"/>
<reference evidence="5 6" key="1">
    <citation type="submission" date="2016-06" db="EMBL/GenBank/DDBJ databases">
        <title>Evolution of pathogenesis and genome organization in the Tremellales.</title>
        <authorList>
            <person name="Cuomo C."/>
            <person name="Litvintseva A."/>
            <person name="Heitman J."/>
            <person name="Chen Y."/>
            <person name="Sun S."/>
            <person name="Springer D."/>
            <person name="Dromer F."/>
            <person name="Young S."/>
            <person name="Zeng Q."/>
            <person name="Chapman S."/>
            <person name="Gujja S."/>
            <person name="Saif S."/>
            <person name="Birren B."/>
        </authorList>
    </citation>
    <scope>NUCLEOTIDE SEQUENCE [LARGE SCALE GENOMIC DNA]</scope>
    <source>
        <strain evidence="5 6">ATCC 28783</strain>
    </source>
</reference>
<dbReference type="InterPro" id="IPR029063">
    <property type="entry name" value="SAM-dependent_MTases_sf"/>
</dbReference>
<dbReference type="VEuPathDB" id="FungiDB:TREMEDRAFT_36250"/>
<dbReference type="Gene3D" id="3.40.50.150">
    <property type="entry name" value="Vaccinia Virus protein VP39"/>
    <property type="match status" value="1"/>
</dbReference>
<evidence type="ECO:0000313" key="5">
    <source>
        <dbReference type="EMBL" id="RXK37426.1"/>
    </source>
</evidence>
<evidence type="ECO:0000256" key="2">
    <source>
        <dbReference type="ARBA" id="ARBA00022679"/>
    </source>
</evidence>
<keyword evidence="1 5" id="KW-0489">Methyltransferase</keyword>
<evidence type="ECO:0000313" key="6">
    <source>
        <dbReference type="Proteomes" id="UP000289152"/>
    </source>
</evidence>
<dbReference type="STRING" id="5217.A0A4Q1BIJ3"/>
<accession>A0A4Q1BIJ3</accession>
<dbReference type="GO" id="GO:0008171">
    <property type="term" value="F:O-methyltransferase activity"/>
    <property type="evidence" value="ECO:0007669"/>
    <property type="project" value="InterPro"/>
</dbReference>
<dbReference type="GO" id="GO:0032259">
    <property type="term" value="P:methylation"/>
    <property type="evidence" value="ECO:0007669"/>
    <property type="project" value="UniProtKB-KW"/>
</dbReference>
<dbReference type="Proteomes" id="UP000289152">
    <property type="component" value="Unassembled WGS sequence"/>
</dbReference>
<evidence type="ECO:0000256" key="3">
    <source>
        <dbReference type="ARBA" id="ARBA00022691"/>
    </source>
</evidence>
<sequence>MASSLPNPVQAPPHVHALLDKLHAQSVEQEKTATAAQLQAVGFDDFMRDKYIALDQDKSQFVYQLILSTGARNVVEAGTSFGVSTIYLALAVSQNITISGEKGLVTGTENEPSKAAQARLHWAEVGQGLEEIIELREGDLRETLNVDLPETVDLLLLDIWAPMALPTLKLVQPHFKPGSTVLIDNTIGAASGYKDLLTYLRAPGSGFTNLTLPYNKGLEMCVYVG</sequence>
<protein>
    <submittedName>
        <fullName evidence="5">O-methyltransferase</fullName>
    </submittedName>
</protein>
<keyword evidence="6" id="KW-1185">Reference proteome</keyword>
<evidence type="ECO:0000256" key="1">
    <source>
        <dbReference type="ARBA" id="ARBA00022603"/>
    </source>
</evidence>
<name>A0A4Q1BIJ3_TREME</name>
<dbReference type="PANTHER" id="PTHR43167:SF1">
    <property type="entry name" value="PUTATIVE (AFU_ORTHOLOGUE AFUA_6G01830)-RELATED"/>
    <property type="match status" value="1"/>
</dbReference>
<keyword evidence="2 5" id="KW-0808">Transferase</keyword>
<dbReference type="AlphaFoldDB" id="A0A4Q1BIJ3"/>
<dbReference type="Pfam" id="PF13578">
    <property type="entry name" value="Methyltransf_24"/>
    <property type="match status" value="1"/>
</dbReference>
<keyword evidence="3" id="KW-0949">S-adenosyl-L-methionine</keyword>
<dbReference type="OrthoDB" id="4863010at2759"/>
<dbReference type="SUPFAM" id="SSF53335">
    <property type="entry name" value="S-adenosyl-L-methionine-dependent methyltransferases"/>
    <property type="match status" value="1"/>
</dbReference>